<feature type="transmembrane region" description="Helical" evidence="1">
    <location>
        <begin position="47"/>
        <end position="63"/>
    </location>
</feature>
<keyword evidence="1" id="KW-0812">Transmembrane</keyword>
<keyword evidence="1" id="KW-1133">Transmembrane helix</keyword>
<gene>
    <name evidence="2" type="ORF">BOTBODRAFT_483872</name>
</gene>
<evidence type="ECO:0000256" key="1">
    <source>
        <dbReference type="SAM" id="Phobius"/>
    </source>
</evidence>
<name>A0A067MTM2_BOTB1</name>
<dbReference type="HOGENOM" id="CLU_2757454_0_0_1"/>
<dbReference type="Proteomes" id="UP000027195">
    <property type="component" value="Unassembled WGS sequence"/>
</dbReference>
<proteinExistence type="predicted"/>
<dbReference type="AlphaFoldDB" id="A0A067MTM2"/>
<evidence type="ECO:0000313" key="2">
    <source>
        <dbReference type="EMBL" id="KDQ19098.1"/>
    </source>
</evidence>
<protein>
    <submittedName>
        <fullName evidence="2">Uncharacterized protein</fullName>
    </submittedName>
</protein>
<evidence type="ECO:0000313" key="3">
    <source>
        <dbReference type="Proteomes" id="UP000027195"/>
    </source>
</evidence>
<accession>A0A067MTM2</accession>
<keyword evidence="3" id="KW-1185">Reference proteome</keyword>
<keyword evidence="1" id="KW-0472">Membrane</keyword>
<dbReference type="EMBL" id="KL198020">
    <property type="protein sequence ID" value="KDQ19098.1"/>
    <property type="molecule type" value="Genomic_DNA"/>
</dbReference>
<organism evidence="2 3">
    <name type="scientific">Botryobasidium botryosum (strain FD-172 SS1)</name>
    <dbReference type="NCBI Taxonomy" id="930990"/>
    <lineage>
        <taxon>Eukaryota</taxon>
        <taxon>Fungi</taxon>
        <taxon>Dikarya</taxon>
        <taxon>Basidiomycota</taxon>
        <taxon>Agaricomycotina</taxon>
        <taxon>Agaricomycetes</taxon>
        <taxon>Cantharellales</taxon>
        <taxon>Botryobasidiaceae</taxon>
        <taxon>Botryobasidium</taxon>
    </lineage>
</organism>
<dbReference type="InParanoid" id="A0A067MTM2"/>
<sequence>MPPSPLRRERASSTWRGPTSWRSWRGFTTHCLIITGLFSCGWRGGDLATVLTTVLYSFLYVIIQNKPIRK</sequence>
<reference evidence="3" key="1">
    <citation type="journal article" date="2014" name="Proc. Natl. Acad. Sci. U.S.A.">
        <title>Extensive sampling of basidiomycete genomes demonstrates inadequacy of the white-rot/brown-rot paradigm for wood decay fungi.</title>
        <authorList>
            <person name="Riley R."/>
            <person name="Salamov A.A."/>
            <person name="Brown D.W."/>
            <person name="Nagy L.G."/>
            <person name="Floudas D."/>
            <person name="Held B.W."/>
            <person name="Levasseur A."/>
            <person name="Lombard V."/>
            <person name="Morin E."/>
            <person name="Otillar R."/>
            <person name="Lindquist E.A."/>
            <person name="Sun H."/>
            <person name="LaButti K.M."/>
            <person name="Schmutz J."/>
            <person name="Jabbour D."/>
            <person name="Luo H."/>
            <person name="Baker S.E."/>
            <person name="Pisabarro A.G."/>
            <person name="Walton J.D."/>
            <person name="Blanchette R.A."/>
            <person name="Henrissat B."/>
            <person name="Martin F."/>
            <person name="Cullen D."/>
            <person name="Hibbett D.S."/>
            <person name="Grigoriev I.V."/>
        </authorList>
    </citation>
    <scope>NUCLEOTIDE SEQUENCE [LARGE SCALE GENOMIC DNA]</scope>
    <source>
        <strain evidence="3">FD-172 SS1</strain>
    </source>
</reference>